<organism evidence="11 12">
    <name type="scientific">Hydrogenophaga aromaticivorans</name>
    <dbReference type="NCBI Taxonomy" id="2610898"/>
    <lineage>
        <taxon>Bacteria</taxon>
        <taxon>Pseudomonadati</taxon>
        <taxon>Pseudomonadota</taxon>
        <taxon>Betaproteobacteria</taxon>
        <taxon>Burkholderiales</taxon>
        <taxon>Comamonadaceae</taxon>
        <taxon>Hydrogenophaga</taxon>
    </lineage>
</organism>
<dbReference type="EMBL" id="VYGV01000012">
    <property type="protein sequence ID" value="NWF46497.1"/>
    <property type="molecule type" value="Genomic_DNA"/>
</dbReference>
<keyword evidence="12" id="KW-1185">Reference proteome</keyword>
<evidence type="ECO:0000256" key="6">
    <source>
        <dbReference type="ARBA" id="ARBA00022989"/>
    </source>
</evidence>
<evidence type="ECO:0000256" key="8">
    <source>
        <dbReference type="ARBA" id="ARBA00023136"/>
    </source>
</evidence>
<feature type="transmembrane region" description="Helical" evidence="9">
    <location>
        <begin position="164"/>
        <end position="182"/>
    </location>
</feature>
<keyword evidence="8 9" id="KW-0472">Membrane</keyword>
<evidence type="ECO:0000256" key="3">
    <source>
        <dbReference type="ARBA" id="ARBA00022449"/>
    </source>
</evidence>
<accession>A0A7Y8KYE4</accession>
<feature type="transmembrane region" description="Helical" evidence="9">
    <location>
        <begin position="231"/>
        <end position="262"/>
    </location>
</feature>
<evidence type="ECO:0000256" key="5">
    <source>
        <dbReference type="ARBA" id="ARBA00022692"/>
    </source>
</evidence>
<keyword evidence="5 9" id="KW-0812">Transmembrane</keyword>
<dbReference type="Proteomes" id="UP000545507">
    <property type="component" value="Unassembled WGS sequence"/>
</dbReference>
<evidence type="ECO:0000313" key="12">
    <source>
        <dbReference type="Proteomes" id="UP000545507"/>
    </source>
</evidence>
<feature type="transmembrane region" description="Helical" evidence="9">
    <location>
        <begin position="383"/>
        <end position="402"/>
    </location>
</feature>
<name>A0A7Y8KYE4_9BURK</name>
<dbReference type="AlphaFoldDB" id="A0A7Y8KYE4"/>
<evidence type="ECO:0000256" key="7">
    <source>
        <dbReference type="ARBA" id="ARBA00023065"/>
    </source>
</evidence>
<feature type="domain" description="Cation/H+ exchanger transmembrane" evidence="10">
    <location>
        <begin position="16"/>
        <end position="270"/>
    </location>
</feature>
<dbReference type="Gene3D" id="1.20.1530.20">
    <property type="match status" value="1"/>
</dbReference>
<gene>
    <name evidence="11" type="ORF">F3K02_14740</name>
</gene>
<evidence type="ECO:0000256" key="1">
    <source>
        <dbReference type="ARBA" id="ARBA00004651"/>
    </source>
</evidence>
<evidence type="ECO:0000259" key="10">
    <source>
        <dbReference type="Pfam" id="PF00999"/>
    </source>
</evidence>
<dbReference type="PANTHER" id="PTHR32507:SF8">
    <property type="entry name" value="CNH1P"/>
    <property type="match status" value="1"/>
</dbReference>
<feature type="transmembrane region" description="Helical" evidence="9">
    <location>
        <begin position="6"/>
        <end position="22"/>
    </location>
</feature>
<dbReference type="Pfam" id="PF00999">
    <property type="entry name" value="Na_H_Exchanger"/>
    <property type="match status" value="1"/>
</dbReference>
<dbReference type="InterPro" id="IPR038770">
    <property type="entry name" value="Na+/solute_symporter_sf"/>
</dbReference>
<keyword evidence="6 9" id="KW-1133">Transmembrane helix</keyword>
<dbReference type="GO" id="GO:0005886">
    <property type="term" value="C:plasma membrane"/>
    <property type="evidence" value="ECO:0007669"/>
    <property type="project" value="UniProtKB-SubCell"/>
</dbReference>
<keyword evidence="4" id="KW-1003">Cell membrane</keyword>
<keyword evidence="7" id="KW-0406">Ion transport</keyword>
<dbReference type="InterPro" id="IPR006153">
    <property type="entry name" value="Cation/H_exchanger_TM"/>
</dbReference>
<feature type="transmembrane region" description="Helical" evidence="9">
    <location>
        <begin position="189"/>
        <end position="211"/>
    </location>
</feature>
<protein>
    <submittedName>
        <fullName evidence="11">Sodium:proton antiporter</fullName>
    </submittedName>
</protein>
<comment type="caution">
    <text evidence="11">The sequence shown here is derived from an EMBL/GenBank/DDBJ whole genome shotgun (WGS) entry which is preliminary data.</text>
</comment>
<dbReference type="GO" id="GO:1902600">
    <property type="term" value="P:proton transmembrane transport"/>
    <property type="evidence" value="ECO:0007669"/>
    <property type="project" value="InterPro"/>
</dbReference>
<feature type="transmembrane region" description="Helical" evidence="9">
    <location>
        <begin position="29"/>
        <end position="47"/>
    </location>
</feature>
<comment type="subcellular location">
    <subcellularLocation>
        <location evidence="1">Cell membrane</location>
        <topology evidence="1">Multi-pass membrane protein</topology>
    </subcellularLocation>
</comment>
<keyword evidence="2" id="KW-0813">Transport</keyword>
<keyword evidence="3" id="KW-0050">Antiport</keyword>
<proteinExistence type="predicted"/>
<feature type="transmembrane region" description="Helical" evidence="9">
    <location>
        <begin position="351"/>
        <end position="371"/>
    </location>
</feature>
<evidence type="ECO:0000313" key="11">
    <source>
        <dbReference type="EMBL" id="NWF46497.1"/>
    </source>
</evidence>
<feature type="transmembrane region" description="Helical" evidence="9">
    <location>
        <begin position="96"/>
        <end position="129"/>
    </location>
</feature>
<feature type="transmembrane region" description="Helical" evidence="9">
    <location>
        <begin position="329"/>
        <end position="345"/>
    </location>
</feature>
<evidence type="ECO:0000256" key="9">
    <source>
        <dbReference type="SAM" id="Phobius"/>
    </source>
</evidence>
<sequence length="455" mass="48413">MEVAAWGLVVGGLLVLMALSSSSLKDLPLSTAMIYLLVGLAIGPLWLDLARIDPVADAKLVEHLTEFVVVVSLFSVGLKLSVELDDRRWLLPLRLAVGSMVLTVGLIALAGVALGLPLGAAVLLGAILAPTDPVLASDVQVANPEDRSRLRFALTGEGGLNDGTAFPFVMLGLGLLGLHPLGEWGERWFLVDVVWAVCGGLAVGGALGTLMGRLVLYLRMRHAYAVGYDDFLALGLIALSYGAALLVTTYGFLAVFAAGVALRQVERRETTASRHESDVPSPGSDALIERALSTPKPLVEADQVATDPMHAPAFMAHAMLGSTERIERIGEVAAVVLLGTMLWAVDWSLVTWWFVPLLFLGIRPLAVAIGLAGSRVARPQRRLMAWFGVRGIGSLYYLSYAMGHGLDPALANTLVALTLTAIVASIVAHGVSVTPLMKRYDRIRRRRNPAGQDGV</sequence>
<dbReference type="GO" id="GO:0015297">
    <property type="term" value="F:antiporter activity"/>
    <property type="evidence" value="ECO:0007669"/>
    <property type="project" value="UniProtKB-KW"/>
</dbReference>
<feature type="transmembrane region" description="Helical" evidence="9">
    <location>
        <begin position="414"/>
        <end position="437"/>
    </location>
</feature>
<evidence type="ECO:0000256" key="2">
    <source>
        <dbReference type="ARBA" id="ARBA00022448"/>
    </source>
</evidence>
<evidence type="ECO:0000256" key="4">
    <source>
        <dbReference type="ARBA" id="ARBA00022475"/>
    </source>
</evidence>
<reference evidence="11 12" key="1">
    <citation type="submission" date="2019-09" db="EMBL/GenBank/DDBJ databases">
        <title>Hydrogenophaga aromatica sp. nov., isolated from a para-xylene-degrading enrichment culture.</title>
        <authorList>
            <person name="Tancsics A."/>
            <person name="Banerjee S."/>
        </authorList>
    </citation>
    <scope>NUCLEOTIDE SEQUENCE [LARGE SCALE GENOMIC DNA]</scope>
    <source>
        <strain evidence="11 12">D2P1</strain>
    </source>
</reference>
<dbReference type="PANTHER" id="PTHR32507">
    <property type="entry name" value="NA(+)/H(+) ANTIPORTER 1"/>
    <property type="match status" value="1"/>
</dbReference>
<feature type="transmembrane region" description="Helical" evidence="9">
    <location>
        <begin position="67"/>
        <end position="84"/>
    </location>
</feature>